<dbReference type="RefSeq" id="WP_005944693.1">
    <property type="nucleotide sequence ID" value="NZ_CP136423.1"/>
</dbReference>
<feature type="DNA-binding region" description="OmpR/PhoB-type" evidence="9">
    <location>
        <begin position="125"/>
        <end position="223"/>
    </location>
</feature>
<dbReference type="HOGENOM" id="CLU_000445_30_1_9"/>
<comment type="function">
    <text evidence="7">May play the central regulatory role in sporulation. It may be an element of the effector pathway responsible for the activation of sporulation genes in response to nutritional stress. Spo0A may act in concert with spo0H (a sigma factor) to control the expression of some genes that are critical to the sporulation process.</text>
</comment>
<dbReference type="GO" id="GO:0000156">
    <property type="term" value="F:phosphorelay response regulator activity"/>
    <property type="evidence" value="ECO:0007669"/>
    <property type="project" value="TreeGrafter"/>
</dbReference>
<feature type="modified residue" description="4-aspartylphosphate" evidence="8">
    <location>
        <position position="51"/>
    </location>
</feature>
<evidence type="ECO:0000256" key="1">
    <source>
        <dbReference type="ARBA" id="ARBA00018672"/>
    </source>
</evidence>
<evidence type="ECO:0000256" key="2">
    <source>
        <dbReference type="ARBA" id="ARBA00022553"/>
    </source>
</evidence>
<reference evidence="12 13" key="1">
    <citation type="submission" date="2009-01" db="EMBL/GenBank/DDBJ databases">
        <authorList>
            <person name="Fulton L."/>
            <person name="Clifton S."/>
            <person name="Fulton B."/>
            <person name="Xu J."/>
            <person name="Minx P."/>
            <person name="Pepin K.H."/>
            <person name="Johnson M."/>
            <person name="Bhonagiri V."/>
            <person name="Nash W.E."/>
            <person name="Mardis E.R."/>
            <person name="Wilson R.K."/>
        </authorList>
    </citation>
    <scope>NUCLEOTIDE SEQUENCE [LARGE SCALE GENOMIC DNA]</scope>
    <source>
        <strain evidence="13">DSM 10507 / JCM 14656 / S5a33</strain>
    </source>
</reference>
<dbReference type="GO" id="GO:0006355">
    <property type="term" value="P:regulation of DNA-templated transcription"/>
    <property type="evidence" value="ECO:0007669"/>
    <property type="project" value="InterPro"/>
</dbReference>
<dbReference type="SMART" id="SM00862">
    <property type="entry name" value="Trans_reg_C"/>
    <property type="match status" value="1"/>
</dbReference>
<protein>
    <recommendedName>
        <fullName evidence="1">Stage 0 sporulation protein A homolog</fullName>
    </recommendedName>
</protein>
<dbReference type="PANTHER" id="PTHR48111">
    <property type="entry name" value="REGULATOR OF RPOS"/>
    <property type="match status" value="1"/>
</dbReference>
<proteinExistence type="predicted"/>
<dbReference type="CDD" id="cd00383">
    <property type="entry name" value="trans_reg_C"/>
    <property type="match status" value="1"/>
</dbReference>
<evidence type="ECO:0000256" key="4">
    <source>
        <dbReference type="ARBA" id="ARBA00023015"/>
    </source>
</evidence>
<evidence type="ECO:0000256" key="5">
    <source>
        <dbReference type="ARBA" id="ARBA00023125"/>
    </source>
</evidence>
<evidence type="ECO:0000259" key="11">
    <source>
        <dbReference type="PROSITE" id="PS51755"/>
    </source>
</evidence>
<dbReference type="InterPro" id="IPR001789">
    <property type="entry name" value="Sig_transdc_resp-reg_receiver"/>
</dbReference>
<organism evidence="12 13">
    <name type="scientific">Blautia hydrogenotrophica (strain DSM 10507 / JCM 14656 / S5a33)</name>
    <name type="common">Ruminococcus hydrogenotrophicus</name>
    <dbReference type="NCBI Taxonomy" id="476272"/>
    <lineage>
        <taxon>Bacteria</taxon>
        <taxon>Bacillati</taxon>
        <taxon>Bacillota</taxon>
        <taxon>Clostridia</taxon>
        <taxon>Lachnospirales</taxon>
        <taxon>Lachnospiraceae</taxon>
        <taxon>Blautia</taxon>
    </lineage>
</organism>
<evidence type="ECO:0000259" key="10">
    <source>
        <dbReference type="PROSITE" id="PS50110"/>
    </source>
</evidence>
<evidence type="ECO:0000256" key="9">
    <source>
        <dbReference type="PROSITE-ProRule" id="PRU01091"/>
    </source>
</evidence>
<dbReference type="SMART" id="SM00448">
    <property type="entry name" value="REC"/>
    <property type="match status" value="1"/>
</dbReference>
<dbReference type="Proteomes" id="UP000003100">
    <property type="component" value="Unassembled WGS sequence"/>
</dbReference>
<evidence type="ECO:0000256" key="3">
    <source>
        <dbReference type="ARBA" id="ARBA00023012"/>
    </source>
</evidence>
<dbReference type="InterPro" id="IPR039420">
    <property type="entry name" value="WalR-like"/>
</dbReference>
<evidence type="ECO:0000256" key="7">
    <source>
        <dbReference type="ARBA" id="ARBA00024867"/>
    </source>
</evidence>
<dbReference type="GeneID" id="86821243"/>
<dbReference type="PROSITE" id="PS50110">
    <property type="entry name" value="RESPONSE_REGULATORY"/>
    <property type="match status" value="1"/>
</dbReference>
<reference evidence="12 13" key="2">
    <citation type="submission" date="2009-02" db="EMBL/GenBank/DDBJ databases">
        <title>Draft genome sequence of Blautia hydrogenotrophica DSM 10507 (Ruminococcus hydrogenotrophicus DSM 10507).</title>
        <authorList>
            <person name="Sudarsanam P."/>
            <person name="Ley R."/>
            <person name="Guruge J."/>
            <person name="Turnbaugh P.J."/>
            <person name="Mahowald M."/>
            <person name="Liep D."/>
            <person name="Gordon J."/>
        </authorList>
    </citation>
    <scope>NUCLEOTIDE SEQUENCE [LARGE SCALE GENOMIC DNA]</scope>
    <source>
        <strain evidence="13">DSM 10507 / JCM 14656 / S5a33</strain>
    </source>
</reference>
<dbReference type="Pfam" id="PF00486">
    <property type="entry name" value="Trans_reg_C"/>
    <property type="match status" value="1"/>
</dbReference>
<dbReference type="PANTHER" id="PTHR48111:SF22">
    <property type="entry name" value="REGULATOR OF RPOS"/>
    <property type="match status" value="1"/>
</dbReference>
<dbReference type="EMBL" id="ACBZ01000002">
    <property type="protein sequence ID" value="EEG51018.1"/>
    <property type="molecule type" value="Genomic_DNA"/>
</dbReference>
<dbReference type="FunFam" id="3.40.50.2300:FF:000001">
    <property type="entry name" value="DNA-binding response regulator PhoB"/>
    <property type="match status" value="1"/>
</dbReference>
<keyword evidence="4" id="KW-0805">Transcription regulation</keyword>
<keyword evidence="6" id="KW-0804">Transcription</keyword>
<name>C0CGW2_BLAHS</name>
<dbReference type="InterPro" id="IPR036388">
    <property type="entry name" value="WH-like_DNA-bd_sf"/>
</dbReference>
<dbReference type="Gene3D" id="3.40.50.2300">
    <property type="match status" value="1"/>
</dbReference>
<accession>C0CGW2</accession>
<keyword evidence="3" id="KW-0902">Two-component regulatory system</keyword>
<dbReference type="PROSITE" id="PS51755">
    <property type="entry name" value="OMPR_PHOB"/>
    <property type="match status" value="1"/>
</dbReference>
<dbReference type="Gene3D" id="1.10.10.10">
    <property type="entry name" value="Winged helix-like DNA-binding domain superfamily/Winged helix DNA-binding domain"/>
    <property type="match status" value="1"/>
</dbReference>
<keyword evidence="13" id="KW-1185">Reference proteome</keyword>
<dbReference type="AlphaFoldDB" id="C0CGW2"/>
<dbReference type="SUPFAM" id="SSF46894">
    <property type="entry name" value="C-terminal effector domain of the bipartite response regulators"/>
    <property type="match status" value="1"/>
</dbReference>
<gene>
    <name evidence="12" type="ORF">RUMHYD_00075</name>
</gene>
<dbReference type="GO" id="GO:0005829">
    <property type="term" value="C:cytosol"/>
    <property type="evidence" value="ECO:0007669"/>
    <property type="project" value="TreeGrafter"/>
</dbReference>
<dbReference type="SUPFAM" id="SSF52172">
    <property type="entry name" value="CheY-like"/>
    <property type="match status" value="1"/>
</dbReference>
<dbReference type="PATRIC" id="fig|476272.21.peg.3081"/>
<dbReference type="GO" id="GO:0000976">
    <property type="term" value="F:transcription cis-regulatory region binding"/>
    <property type="evidence" value="ECO:0007669"/>
    <property type="project" value="TreeGrafter"/>
</dbReference>
<evidence type="ECO:0000313" key="13">
    <source>
        <dbReference type="Proteomes" id="UP000003100"/>
    </source>
</evidence>
<dbReference type="GO" id="GO:0032993">
    <property type="term" value="C:protein-DNA complex"/>
    <property type="evidence" value="ECO:0007669"/>
    <property type="project" value="TreeGrafter"/>
</dbReference>
<dbReference type="InterPro" id="IPR011006">
    <property type="entry name" value="CheY-like_superfamily"/>
</dbReference>
<dbReference type="InterPro" id="IPR001867">
    <property type="entry name" value="OmpR/PhoB-type_DNA-bd"/>
</dbReference>
<evidence type="ECO:0000313" key="12">
    <source>
        <dbReference type="EMBL" id="EEG51018.1"/>
    </source>
</evidence>
<dbReference type="InterPro" id="IPR016032">
    <property type="entry name" value="Sig_transdc_resp-reg_C-effctor"/>
</dbReference>
<feature type="domain" description="Response regulatory" evidence="10">
    <location>
        <begin position="2"/>
        <end position="116"/>
    </location>
</feature>
<dbReference type="eggNOG" id="COG0745">
    <property type="taxonomic scope" value="Bacteria"/>
</dbReference>
<sequence length="225" mass="26083">MRILLVEDDENLCYTLQYQLEQEGFLVDTCMDGEDALFFIRERVHDLILLDRMLPSMDGISVLKALRREKIFTPVIFLTALSSLQDKITGLDCGADDYMVKPFAFEELMARIRCLSRRPQKWEGSSVISLGDISFDPDQKKLFCHTKECSLSKKEGALMEIFLRNPGQILPRQTLLSRVWGPDSEVEDGNLDNYIYFLRRRLRSVDSRLELKAVRGVGYQLEVYR</sequence>
<feature type="domain" description="OmpR/PhoB-type" evidence="11">
    <location>
        <begin position="125"/>
        <end position="223"/>
    </location>
</feature>
<keyword evidence="2 8" id="KW-0597">Phosphoprotein</keyword>
<evidence type="ECO:0000256" key="8">
    <source>
        <dbReference type="PROSITE-ProRule" id="PRU00169"/>
    </source>
</evidence>
<evidence type="ECO:0000256" key="6">
    <source>
        <dbReference type="ARBA" id="ARBA00023163"/>
    </source>
</evidence>
<keyword evidence="5 9" id="KW-0238">DNA-binding</keyword>
<dbReference type="Pfam" id="PF00072">
    <property type="entry name" value="Response_reg"/>
    <property type="match status" value="1"/>
</dbReference>